<dbReference type="InterPro" id="IPR017900">
    <property type="entry name" value="4Fe4S_Fe_S_CS"/>
</dbReference>
<sequence length="573" mass="63615">MVNLTIDNIPVSVKENTTIMEAAAGINIEIPKLCFLKGLNEIAACRVCVVELKGKDKLITSCNNVCEEGMEIFTNSKKVIRDRRKTVELILSQHDNRCVICAKSGNCSLQKVANDLNILEIPFAVELEKQPWNKNFPLIRDSSKCIKCMRCIQVCDKMQTLSVWDLHGTGARTTVNVTGYKKIEDANCSLCGQCITHCPVGALSERDDTSKFWDAVADPEKTVVVQIAPAVRTAWGEVFGLKDKDATVGKIVDALKKMGADYVFDTSFSADLTIMEEANEFVHRYTNGLIGDRPMFTSCCPGWVRFAKSQFPRMAKSLSTAKSPQQMFGAVMKSYFAEKIGVNPENMVSVSIMPCVAKKGEREMELFHGEYAGHDVDIALTTRELTRMIRASHIDPKSLKDVVADRPMGEYSGAGVIFGTTGGVMEAALRTAYSIIKKENPPSDAFKPVRSKSFQENDGTVEAKFKIDDIELNIAVVSGLGNTRKLINKIERGEVKYDFVEVMACPGGCVGGGGQPVKDGYELAFNRGKKLYFLDENSEIRYSHENRDIIALYDEYFHKPLSHKAHELLHVHE</sequence>
<dbReference type="Pfam" id="PF13510">
    <property type="entry name" value="Fer2_4"/>
    <property type="match status" value="1"/>
</dbReference>
<dbReference type="SMART" id="SM00929">
    <property type="entry name" value="NADH-G_4Fe-4S_3"/>
    <property type="match status" value="1"/>
</dbReference>
<protein>
    <submittedName>
        <fullName evidence="9">Hydrogenase, Fe-only</fullName>
        <ecNumber evidence="9">1.12.-.-</ecNumber>
    </submittedName>
</protein>
<dbReference type="eggNOG" id="COG4624">
    <property type="taxonomic scope" value="Bacteria"/>
</dbReference>
<dbReference type="Pfam" id="PF02256">
    <property type="entry name" value="Fe_hyd_SSU"/>
    <property type="match status" value="1"/>
</dbReference>
<feature type="domain" description="2Fe-2S ferredoxin-type" evidence="6">
    <location>
        <begin position="1"/>
        <end position="78"/>
    </location>
</feature>
<evidence type="ECO:0000256" key="3">
    <source>
        <dbReference type="ARBA" id="ARBA00022737"/>
    </source>
</evidence>
<dbReference type="GO" id="GO:0051539">
    <property type="term" value="F:4 iron, 4 sulfur cluster binding"/>
    <property type="evidence" value="ECO:0007669"/>
    <property type="project" value="UniProtKB-KW"/>
</dbReference>
<proteinExistence type="predicted"/>
<feature type="domain" description="4Fe-4S His(Cys)3-ligated-type" evidence="8">
    <location>
        <begin position="78"/>
        <end position="117"/>
    </location>
</feature>
<feature type="domain" description="4Fe-4S ferredoxin-type" evidence="7">
    <location>
        <begin position="179"/>
        <end position="208"/>
    </location>
</feature>
<dbReference type="PANTHER" id="PTHR11615">
    <property type="entry name" value="NITRATE, FORMATE, IRON DEHYDROGENASE"/>
    <property type="match status" value="1"/>
</dbReference>
<evidence type="ECO:0000256" key="5">
    <source>
        <dbReference type="ARBA" id="ARBA00023014"/>
    </source>
</evidence>
<dbReference type="InterPro" id="IPR003149">
    <property type="entry name" value="Fe_hydrogenase_ssu"/>
</dbReference>
<dbReference type="InterPro" id="IPR019574">
    <property type="entry name" value="NADH_UbQ_OxRdtase_Gsu_4Fe4S-bd"/>
</dbReference>
<dbReference type="SUPFAM" id="SSF53920">
    <property type="entry name" value="Fe-only hydrogenase"/>
    <property type="match status" value="1"/>
</dbReference>
<evidence type="ECO:0000259" key="8">
    <source>
        <dbReference type="PROSITE" id="PS51839"/>
    </source>
</evidence>
<dbReference type="Proteomes" id="UP000003434">
    <property type="component" value="Unassembled WGS sequence"/>
</dbReference>
<evidence type="ECO:0000256" key="4">
    <source>
        <dbReference type="ARBA" id="ARBA00023004"/>
    </source>
</evidence>
<evidence type="ECO:0000313" key="10">
    <source>
        <dbReference type="Proteomes" id="UP000003434"/>
    </source>
</evidence>
<dbReference type="Pfam" id="PF10588">
    <property type="entry name" value="NADH-G_4Fe-4S_3"/>
    <property type="match status" value="1"/>
</dbReference>
<keyword evidence="1" id="KW-0004">4Fe-4S</keyword>
<dbReference type="InterPro" id="IPR009016">
    <property type="entry name" value="Fe_hydrogenase"/>
</dbReference>
<dbReference type="InterPro" id="IPR013352">
    <property type="entry name" value="Fe_hydrogenase_subset"/>
</dbReference>
<dbReference type="EC" id="1.12.-.-" evidence="9"/>
<dbReference type="Gene3D" id="4.10.260.20">
    <property type="entry name" value="Iron hydrogenase, small subunit"/>
    <property type="match status" value="1"/>
</dbReference>
<dbReference type="HOGENOM" id="CLU_018240_2_1_9"/>
<dbReference type="NCBIfam" id="TIGR02512">
    <property type="entry name" value="FeFe_hydrog_A"/>
    <property type="match status" value="1"/>
</dbReference>
<dbReference type="InterPro" id="IPR036991">
    <property type="entry name" value="Fe_hydrogenase_ssu_sf"/>
</dbReference>
<dbReference type="CDD" id="cd00207">
    <property type="entry name" value="fer2"/>
    <property type="match status" value="1"/>
</dbReference>
<evidence type="ECO:0000256" key="1">
    <source>
        <dbReference type="ARBA" id="ARBA00022485"/>
    </source>
</evidence>
<dbReference type="Gene3D" id="3.40.950.10">
    <property type="entry name" value="Fe-only Hydrogenase (Larger Subunit), Chain L, domain 3"/>
    <property type="match status" value="1"/>
</dbReference>
<dbReference type="SUPFAM" id="SSF54862">
    <property type="entry name" value="4Fe-4S ferredoxins"/>
    <property type="match status" value="1"/>
</dbReference>
<dbReference type="PROSITE" id="PS00198">
    <property type="entry name" value="4FE4S_FER_1"/>
    <property type="match status" value="1"/>
</dbReference>
<accession>E6LJI5</accession>
<comment type="caution">
    <text evidence="9">The sequence shown here is derived from an EMBL/GenBank/DDBJ whole genome shotgun (WGS) entry which is preliminary data.</text>
</comment>
<dbReference type="InterPro" id="IPR036010">
    <property type="entry name" value="2Fe-2S_ferredoxin-like_sf"/>
</dbReference>
<dbReference type="InterPro" id="IPR050340">
    <property type="entry name" value="Cytosolic_Fe-S_CAF"/>
</dbReference>
<dbReference type="RefSeq" id="WP_008749893.1">
    <property type="nucleotide sequence ID" value="NZ_GL622296.1"/>
</dbReference>
<keyword evidence="9" id="KW-0560">Oxidoreductase</keyword>
<keyword evidence="4" id="KW-0408">Iron</keyword>
<dbReference type="SUPFAM" id="SSF54292">
    <property type="entry name" value="2Fe-2S ferredoxin-like"/>
    <property type="match status" value="1"/>
</dbReference>
<dbReference type="Gene3D" id="3.40.50.1780">
    <property type="match status" value="1"/>
</dbReference>
<dbReference type="FunFam" id="3.30.70.20:FF:000035">
    <property type="entry name" value="Iron hydrogenase 1"/>
    <property type="match status" value="1"/>
</dbReference>
<dbReference type="Gene3D" id="3.10.20.740">
    <property type="match status" value="1"/>
</dbReference>
<dbReference type="AlphaFoldDB" id="E6LJI5"/>
<evidence type="ECO:0000259" key="6">
    <source>
        <dbReference type="PROSITE" id="PS51085"/>
    </source>
</evidence>
<feature type="domain" description="4Fe-4S ferredoxin-type" evidence="7">
    <location>
        <begin position="136"/>
        <end position="166"/>
    </location>
</feature>
<organism evidence="9 10">
    <name type="scientific">Lachnoanaerobaculum saburreum DSM 3986</name>
    <dbReference type="NCBI Taxonomy" id="887325"/>
    <lineage>
        <taxon>Bacteria</taxon>
        <taxon>Bacillati</taxon>
        <taxon>Bacillota</taxon>
        <taxon>Clostridia</taxon>
        <taxon>Lachnospirales</taxon>
        <taxon>Lachnospiraceae</taxon>
        <taxon>Lachnoanaerobaculum</taxon>
    </lineage>
</organism>
<name>E6LJI5_9FIRM</name>
<dbReference type="eggNOG" id="COG3383">
    <property type="taxonomic scope" value="Bacteria"/>
</dbReference>
<gene>
    <name evidence="9" type="ORF">HMPREF0381_0120</name>
</gene>
<dbReference type="Gene3D" id="3.30.70.20">
    <property type="match status" value="1"/>
</dbReference>
<keyword evidence="3" id="KW-0677">Repeat</keyword>
<dbReference type="GO" id="GO:0008901">
    <property type="term" value="F:ferredoxin hydrogenase activity"/>
    <property type="evidence" value="ECO:0007669"/>
    <property type="project" value="InterPro"/>
</dbReference>
<keyword evidence="5" id="KW-0411">Iron-sulfur</keyword>
<evidence type="ECO:0000256" key="2">
    <source>
        <dbReference type="ARBA" id="ARBA00022723"/>
    </source>
</evidence>
<dbReference type="InterPro" id="IPR017896">
    <property type="entry name" value="4Fe4S_Fe-S-bd"/>
</dbReference>
<dbReference type="Pfam" id="PF12838">
    <property type="entry name" value="Fer4_7"/>
    <property type="match status" value="1"/>
</dbReference>
<keyword evidence="2" id="KW-0479">Metal-binding</keyword>
<dbReference type="PROSITE" id="PS51379">
    <property type="entry name" value="4FE4S_FER_2"/>
    <property type="match status" value="2"/>
</dbReference>
<dbReference type="InterPro" id="IPR001041">
    <property type="entry name" value="2Fe-2S_ferredoxin-type"/>
</dbReference>
<dbReference type="PROSITE" id="PS51085">
    <property type="entry name" value="2FE2S_FER_2"/>
    <property type="match status" value="1"/>
</dbReference>
<dbReference type="Pfam" id="PF02906">
    <property type="entry name" value="Fe_hyd_lg_C"/>
    <property type="match status" value="1"/>
</dbReference>
<dbReference type="PROSITE" id="PS51839">
    <property type="entry name" value="4FE4S_HC3"/>
    <property type="match status" value="1"/>
</dbReference>
<evidence type="ECO:0000259" key="7">
    <source>
        <dbReference type="PROSITE" id="PS51379"/>
    </source>
</evidence>
<reference evidence="9 10" key="1">
    <citation type="submission" date="2010-12" db="EMBL/GenBank/DDBJ databases">
        <authorList>
            <person name="Muzny D."/>
            <person name="Qin X."/>
            <person name="Deng J."/>
            <person name="Jiang H."/>
            <person name="Liu Y."/>
            <person name="Qu J."/>
            <person name="Song X.-Z."/>
            <person name="Zhang L."/>
            <person name="Thornton R."/>
            <person name="Coyle M."/>
            <person name="Francisco L."/>
            <person name="Jackson L."/>
            <person name="Javaid M."/>
            <person name="Korchina V."/>
            <person name="Kovar C."/>
            <person name="Mata R."/>
            <person name="Mathew T."/>
            <person name="Ngo R."/>
            <person name="Nguyen L."/>
            <person name="Nguyen N."/>
            <person name="Okwuonu G."/>
            <person name="Ongeri F."/>
            <person name="Pham C."/>
            <person name="Simmons D."/>
            <person name="Wilczek-Boney K."/>
            <person name="Hale W."/>
            <person name="Jakkamsetti A."/>
            <person name="Pham P."/>
            <person name="Ruth R."/>
            <person name="San Lucas F."/>
            <person name="Warren J."/>
            <person name="Zhang J."/>
            <person name="Zhao Z."/>
            <person name="Zhou C."/>
            <person name="Zhu D."/>
            <person name="Lee S."/>
            <person name="Bess C."/>
            <person name="Blankenburg K."/>
            <person name="Forbes L."/>
            <person name="Fu Q."/>
            <person name="Gubbala S."/>
            <person name="Hirani K."/>
            <person name="Jayaseelan J.C."/>
            <person name="Lara F."/>
            <person name="Munidasa M."/>
            <person name="Palculict T."/>
            <person name="Patil S."/>
            <person name="Pu L.-L."/>
            <person name="Saada N."/>
            <person name="Tang L."/>
            <person name="Weissenberger G."/>
            <person name="Zhu Y."/>
            <person name="Hemphill L."/>
            <person name="Shang Y."/>
            <person name="Youmans B."/>
            <person name="Ayvaz T."/>
            <person name="Ross M."/>
            <person name="Santibanez J."/>
            <person name="Aqrawi P."/>
            <person name="Gross S."/>
            <person name="Joshi V."/>
            <person name="Fowler G."/>
            <person name="Nazareth L."/>
            <person name="Reid J."/>
            <person name="Worley K."/>
            <person name="Petrosino J."/>
            <person name="Highlander S."/>
            <person name="Gibbs R."/>
        </authorList>
    </citation>
    <scope>NUCLEOTIDE SEQUENCE [LARGE SCALE GENOMIC DNA]</scope>
    <source>
        <strain evidence="9 10">DSM 3986</strain>
    </source>
</reference>
<dbReference type="GO" id="GO:0005506">
    <property type="term" value="F:iron ion binding"/>
    <property type="evidence" value="ECO:0007669"/>
    <property type="project" value="InterPro"/>
</dbReference>
<evidence type="ECO:0000313" key="9">
    <source>
        <dbReference type="EMBL" id="EFU77980.1"/>
    </source>
</evidence>
<dbReference type="InterPro" id="IPR004108">
    <property type="entry name" value="Fe_hydrogenase_lsu_C"/>
</dbReference>
<dbReference type="EMBL" id="AEPW01000002">
    <property type="protein sequence ID" value="EFU77980.1"/>
    <property type="molecule type" value="Genomic_DNA"/>
</dbReference>
<dbReference type="SMART" id="SM00902">
    <property type="entry name" value="Fe_hyd_SSU"/>
    <property type="match status" value="1"/>
</dbReference>